<sequence length="88" mass="9663">MDEDMPQSTAEVVKACGHPVKDVRNIGLRGATDAEIIDRAKSDGSMIITRDTDFGDVLRHPDHPGALILRLPYTYTAELSSLRPLALF</sequence>
<evidence type="ECO:0000313" key="3">
    <source>
        <dbReference type="Proteomes" id="UP000070311"/>
    </source>
</evidence>
<protein>
    <recommendedName>
        <fullName evidence="1">DUF5615 domain-containing protein</fullName>
    </recommendedName>
</protein>
<evidence type="ECO:0000313" key="2">
    <source>
        <dbReference type="EMBL" id="KXB05659.1"/>
    </source>
</evidence>
<gene>
    <name evidence="2" type="ORF">AKJ50_00335</name>
</gene>
<organism evidence="2 3">
    <name type="scientific">candidate division MSBL1 archaeon SCGC-AAA382A13</name>
    <dbReference type="NCBI Taxonomy" id="1698279"/>
    <lineage>
        <taxon>Archaea</taxon>
        <taxon>Methanobacteriati</taxon>
        <taxon>Methanobacteriota</taxon>
        <taxon>candidate division MSBL1</taxon>
    </lineage>
</organism>
<feature type="domain" description="DUF5615" evidence="1">
    <location>
        <begin position="1"/>
        <end position="71"/>
    </location>
</feature>
<name>A0A133VGT9_9EURY</name>
<dbReference type="InterPro" id="IPR041049">
    <property type="entry name" value="DUF5615"/>
</dbReference>
<keyword evidence="3" id="KW-1185">Reference proteome</keyword>
<dbReference type="AlphaFoldDB" id="A0A133VGT9"/>
<dbReference type="Pfam" id="PF18480">
    <property type="entry name" value="DUF5615"/>
    <property type="match status" value="1"/>
</dbReference>
<dbReference type="EMBL" id="LHYD01000003">
    <property type="protein sequence ID" value="KXB05659.1"/>
    <property type="molecule type" value="Genomic_DNA"/>
</dbReference>
<accession>A0A133VGT9</accession>
<proteinExistence type="predicted"/>
<reference evidence="2 3" key="1">
    <citation type="journal article" date="2016" name="Sci. Rep.">
        <title>Metabolic traits of an uncultured archaeal lineage -MSBL1- from brine pools of the Red Sea.</title>
        <authorList>
            <person name="Mwirichia R."/>
            <person name="Alam I."/>
            <person name="Rashid M."/>
            <person name="Vinu M."/>
            <person name="Ba-Alawi W."/>
            <person name="Anthony Kamau A."/>
            <person name="Kamanda Ngugi D."/>
            <person name="Goker M."/>
            <person name="Klenk H.P."/>
            <person name="Bajic V."/>
            <person name="Stingl U."/>
        </authorList>
    </citation>
    <scope>NUCLEOTIDE SEQUENCE [LARGE SCALE GENOMIC DNA]</scope>
    <source>
        <strain evidence="2">SCGC-AAA382A13</strain>
    </source>
</reference>
<dbReference type="Proteomes" id="UP000070311">
    <property type="component" value="Unassembled WGS sequence"/>
</dbReference>
<evidence type="ECO:0000259" key="1">
    <source>
        <dbReference type="Pfam" id="PF18480"/>
    </source>
</evidence>
<comment type="caution">
    <text evidence="2">The sequence shown here is derived from an EMBL/GenBank/DDBJ whole genome shotgun (WGS) entry which is preliminary data.</text>
</comment>